<feature type="compositionally biased region" description="Polar residues" evidence="7">
    <location>
        <begin position="1936"/>
        <end position="1952"/>
    </location>
</feature>
<dbReference type="PROSITE" id="PS00478">
    <property type="entry name" value="LIM_DOMAIN_1"/>
    <property type="match status" value="1"/>
</dbReference>
<dbReference type="PROSITE" id="PS50023">
    <property type="entry name" value="LIM_DOMAIN_2"/>
    <property type="match status" value="1"/>
</dbReference>
<dbReference type="CDD" id="cd09446">
    <property type="entry name" value="LIM_N_RAP"/>
    <property type="match status" value="1"/>
</dbReference>
<keyword evidence="1 6" id="KW-0479">Metal-binding</keyword>
<dbReference type="InterPro" id="IPR001781">
    <property type="entry name" value="Znf_LIM"/>
</dbReference>
<name>A0A315VDW0_GAMAF</name>
<organism evidence="9 10">
    <name type="scientific">Gambusia affinis</name>
    <name type="common">Western mosquitofish</name>
    <name type="synonym">Heterandria affinis</name>
    <dbReference type="NCBI Taxonomy" id="33528"/>
    <lineage>
        <taxon>Eukaryota</taxon>
        <taxon>Metazoa</taxon>
        <taxon>Chordata</taxon>
        <taxon>Craniata</taxon>
        <taxon>Vertebrata</taxon>
        <taxon>Euteleostomi</taxon>
        <taxon>Actinopterygii</taxon>
        <taxon>Neopterygii</taxon>
        <taxon>Teleostei</taxon>
        <taxon>Neoteleostei</taxon>
        <taxon>Acanthomorphata</taxon>
        <taxon>Ovalentaria</taxon>
        <taxon>Atherinomorphae</taxon>
        <taxon>Cyprinodontiformes</taxon>
        <taxon>Poeciliidae</taxon>
        <taxon>Poeciliinae</taxon>
        <taxon>Gambusia</taxon>
    </lineage>
</organism>
<evidence type="ECO:0000256" key="6">
    <source>
        <dbReference type="PROSITE-ProRule" id="PRU00125"/>
    </source>
</evidence>
<dbReference type="PANTHER" id="PTHR11039">
    <property type="entry name" value="NEBULIN"/>
    <property type="match status" value="1"/>
</dbReference>
<dbReference type="SUPFAM" id="SSF57716">
    <property type="entry name" value="Glucocorticoid receptor-like (DNA-binding domain)"/>
    <property type="match status" value="1"/>
</dbReference>
<sequence>MAEKMLHLLTCLVVINNDFKAQAPEALKQLTCVPIHLDSRANSGPIDWVRGRLRTGAARCEPPESAASPSHQRFLKAYSCSGPEPHPLLRSDRSSTSSAADGQRIHPYSTWCTTAVLRQSQGIGGTEKGLVHSRDTVLGRRDLQLTMQSCARCGFVVYPAEKINCIDQNWHKACFHCDVCKMVLTPNNFVSHKKRPYCSVHNPRNNTFTSVYETPININAKKQSKATSELKYREDGDRFMSSFHSDTRSMEKARLASQVVSQAFQSQSEFSQQQQSWYSGMVTNQEIVTMSQAQKTISDVKYKEEYEESKGKGSFPAMITPGYQAVKNASSLASNVEYKKGHEERVSKYTFVDPPEVLLAKKQAQIVSDYAYTEEYEQQRGKGSFPAHLTPGYKVSKRATEQASDIKYRQMYEQEIKGKASSEAAAVQLVHARENAENFSQIAYTAENEQQRGKGSFPAMITPGYHLAKKAQEIASNLKYKKDLNKMKGTSHFHSLTSDDNLTLKNARKINKIVSEVEYKKDLENTKGHSINFCETPQFKNSAKIAQFTSDNKYKEKYTSDLKGHYEDSGYDKKTLHAMKASKLASDISYKQGQEQEQGEYNYPATLTPGYQSQRKLDPLKDKNYKQHIDQVKYKSATDTPELILAKKNAQLVSNLNYKAGYEKTKHQYTLSQDLPQIQHAKASTALCSDIKYKEEWEKTKSKACETGVDDLSVKAAKASRDLASDIKYKEYYMKNKEKAGWVNMSDSKTLHSLQVAKMSSDIEYKKGSKESQAQYSFPLDMINLSHAKKAQALASDLDYRTKLHDYTIMSDDIKVQQAKKAYSLQSENQYRSDLNWMKGVGWETEGCLNITQAKKAGELLSDANIKVVQILLEVKYRQKADKMSFTHIADDLSIKHAKKSQELQSDLAYKANTEQTIHQYTMTKDEPLFRQAKANADMLSGKVYKSQWEKQREKGFELRLDSLSILTAKAKQDLASDVKYKQEYEKSKGKVIGIKSVSDDSQMAHSALATKLQSDLHYKKNYEDSKTKYNVSLDMLNISHAKKAQDLATDTKYRTFLHEYTTLPTDINVAWAKKAYDLQSDKQYRSDLNWMKGVGWEASKSLDVQQAKKASDLASEKKYRQDVSSLKFTSVEDTPEMKQAKLSNKLAVDRLYREKGENIKHNYTASEELPELVQARINARNISESQYKESWTKLRDGGYKLRLDAIPFQSAKASADILSDVKYREEFEKTKGKMIGLKGLQDDLNIAHSVHASKLQSDIKYKKESANQLSKFHLPMDMVEVAHAKKAQSLVSDHDYRLSLHHYTSLPDDMKVQAAKRAYELQSERMYRSDLNYLRGAAWIATGALQIEESKRATDLISDTKYRQQPYKFRHTSVADSPDIIHAKLSGQITNERLYKEKGINDQHSYTITTERPEITQAKINASNLSEVKYRESWHTLRAQGYKLTMQDIPFQAAKSSTGIASDYQYKHNHLLEKGKHIGVRSVTDDPHLLHCLQAGRLASNQEYRRDALSASGRYHLTTDMIHLVAAKNAQALASDQDYRTKLHEYTVLPDDMKVKWAKKAYDLQSEKQYKSDLSFMKGVAWDGVGTPQLEAAKKAGELISDKKYRQLPDRIKFTSVADSPDIVHAKTSYQQCSERLYKSGKNDEMHKFTLHPDDPDFIRAKINAQQISDKVYKASGEQVKTSGYDLRLDAIPFQTAKASRDIASDFHYKESHLKQKGQQVGLRCVEDDPKMVHSLAASKLQSNLEYKRQSKEERGRYNIRTDQPEFLLAKKSQAQASDVTYRRKLHDYTCDPEQLTVKHAKQAYKLQSDVNYKSDLNWIRGVGWTPPGSHKAELARRAAELGLAEGVTTDEAIAKYQHMMMLHHQQQMEQQQQQQETAEQLETSEEIQKGINMDAMEVLHVKRKKTVQKKTSNVTTSFRSMEKKSSSSSSAAAIQSTVKTNVSSNALENA</sequence>
<dbReference type="SMART" id="SM00227">
    <property type="entry name" value="NEBU"/>
    <property type="match status" value="44"/>
</dbReference>
<dbReference type="FunFam" id="2.10.110.10:FF:000110">
    <property type="entry name" value="Nebulin related anchoring protein"/>
    <property type="match status" value="1"/>
</dbReference>
<dbReference type="InterPro" id="IPR013998">
    <property type="entry name" value="Nebulin-like"/>
</dbReference>
<reference evidence="9 10" key="1">
    <citation type="journal article" date="2018" name="G3 (Bethesda)">
        <title>A High-Quality Reference Genome for the Invasive Mosquitofish Gambusia affinis Using a Chicago Library.</title>
        <authorList>
            <person name="Hoffberg S.L."/>
            <person name="Troendle N.J."/>
            <person name="Glenn T.C."/>
            <person name="Mahmud O."/>
            <person name="Louha S."/>
            <person name="Chalopin D."/>
            <person name="Bennetzen J.L."/>
            <person name="Mauricio R."/>
        </authorList>
    </citation>
    <scope>NUCLEOTIDE SEQUENCE [LARGE SCALE GENOMIC DNA]</scope>
    <source>
        <strain evidence="9">NE01/NJP1002.9</strain>
        <tissue evidence="9">Muscle</tissue>
    </source>
</reference>
<dbReference type="PANTHER" id="PTHR11039:SF39">
    <property type="entry name" value="NEBULIN-RELATED-ANCHORING PROTEIN"/>
    <property type="match status" value="1"/>
</dbReference>
<dbReference type="SMART" id="SM00132">
    <property type="entry name" value="LIM"/>
    <property type="match status" value="1"/>
</dbReference>
<dbReference type="EMBL" id="NHOQ01001904">
    <property type="protein sequence ID" value="PWA21577.1"/>
    <property type="molecule type" value="Genomic_DNA"/>
</dbReference>
<evidence type="ECO:0000256" key="2">
    <source>
        <dbReference type="ARBA" id="ARBA00022737"/>
    </source>
</evidence>
<keyword evidence="5" id="KW-0009">Actin-binding</keyword>
<dbReference type="InterPro" id="IPR055297">
    <property type="entry name" value="NEBU/NEBL"/>
</dbReference>
<feature type="domain" description="LIM zinc-binding" evidence="8">
    <location>
        <begin position="148"/>
        <end position="210"/>
    </location>
</feature>
<dbReference type="InterPro" id="IPR000900">
    <property type="entry name" value="Nebulin_repeat"/>
</dbReference>
<evidence type="ECO:0000313" key="9">
    <source>
        <dbReference type="EMBL" id="PWA21577.1"/>
    </source>
</evidence>
<dbReference type="PROSITE" id="PS51216">
    <property type="entry name" value="NEBULIN"/>
    <property type="match status" value="30"/>
</dbReference>
<evidence type="ECO:0000256" key="7">
    <source>
        <dbReference type="SAM" id="MobiDB-lite"/>
    </source>
</evidence>
<dbReference type="GO" id="GO:0071691">
    <property type="term" value="P:cardiac muscle thin filament assembly"/>
    <property type="evidence" value="ECO:0007669"/>
    <property type="project" value="TreeGrafter"/>
</dbReference>
<gene>
    <name evidence="9" type="ORF">CCH79_00003039</name>
</gene>
<keyword evidence="10" id="KW-1185">Reference proteome</keyword>
<protein>
    <recommendedName>
        <fullName evidence="8">LIM zinc-binding domain-containing protein</fullName>
    </recommendedName>
</protein>
<dbReference type="Pfam" id="PF00880">
    <property type="entry name" value="Nebulin"/>
    <property type="match status" value="21"/>
</dbReference>
<evidence type="ECO:0000256" key="1">
    <source>
        <dbReference type="ARBA" id="ARBA00022723"/>
    </source>
</evidence>
<keyword evidence="3 6" id="KW-0862">Zinc</keyword>
<dbReference type="GO" id="GO:0046872">
    <property type="term" value="F:metal ion binding"/>
    <property type="evidence" value="ECO:0007669"/>
    <property type="project" value="UniProtKB-KW"/>
</dbReference>
<dbReference type="Pfam" id="PF00412">
    <property type="entry name" value="LIM"/>
    <property type="match status" value="1"/>
</dbReference>
<accession>A0A315VDW0</accession>
<evidence type="ECO:0000313" key="10">
    <source>
        <dbReference type="Proteomes" id="UP000250572"/>
    </source>
</evidence>
<proteinExistence type="predicted"/>
<comment type="caution">
    <text evidence="9">The sequence shown here is derived from an EMBL/GenBank/DDBJ whole genome shotgun (WGS) entry which is preliminary data.</text>
</comment>
<keyword evidence="4 6" id="KW-0440">LIM domain</keyword>
<dbReference type="Gene3D" id="2.10.110.10">
    <property type="entry name" value="Cysteine Rich Protein"/>
    <property type="match status" value="1"/>
</dbReference>
<dbReference type="GO" id="GO:0030018">
    <property type="term" value="C:Z disc"/>
    <property type="evidence" value="ECO:0007669"/>
    <property type="project" value="InterPro"/>
</dbReference>
<dbReference type="STRING" id="33528.ENSGAFP00000004373"/>
<evidence type="ECO:0000256" key="5">
    <source>
        <dbReference type="ARBA" id="ARBA00023203"/>
    </source>
</evidence>
<keyword evidence="2" id="KW-0677">Repeat</keyword>
<dbReference type="PRINTS" id="PR00510">
    <property type="entry name" value="NEBULIN"/>
</dbReference>
<dbReference type="Proteomes" id="UP000250572">
    <property type="component" value="Unassembled WGS sequence"/>
</dbReference>
<evidence type="ECO:0000256" key="3">
    <source>
        <dbReference type="ARBA" id="ARBA00022833"/>
    </source>
</evidence>
<feature type="compositionally biased region" description="Polar residues" evidence="7">
    <location>
        <begin position="1911"/>
        <end position="1921"/>
    </location>
</feature>
<feature type="region of interest" description="Disordered" evidence="7">
    <location>
        <begin position="1904"/>
        <end position="1952"/>
    </location>
</feature>
<evidence type="ECO:0000259" key="8">
    <source>
        <dbReference type="PROSITE" id="PS50023"/>
    </source>
</evidence>
<dbReference type="GO" id="GO:0051015">
    <property type="term" value="F:actin filament binding"/>
    <property type="evidence" value="ECO:0007669"/>
    <property type="project" value="InterPro"/>
</dbReference>
<evidence type="ECO:0000256" key="4">
    <source>
        <dbReference type="ARBA" id="ARBA00023038"/>
    </source>
</evidence>